<evidence type="ECO:0000256" key="6">
    <source>
        <dbReference type="SAM" id="Phobius"/>
    </source>
</evidence>
<keyword evidence="4 6" id="KW-1133">Transmembrane helix</keyword>
<dbReference type="PANTHER" id="PTHR30482:SF17">
    <property type="entry name" value="ABC TRANSPORTER ATP-BINDING PROTEIN"/>
    <property type="match status" value="1"/>
</dbReference>
<feature type="transmembrane region" description="Helical" evidence="6">
    <location>
        <begin position="225"/>
        <end position="244"/>
    </location>
</feature>
<feature type="transmembrane region" description="Helical" evidence="6">
    <location>
        <begin position="20"/>
        <end position="40"/>
    </location>
</feature>
<dbReference type="AlphaFoldDB" id="A0A379IG07"/>
<reference evidence="7 8" key="1">
    <citation type="submission" date="2018-06" db="EMBL/GenBank/DDBJ databases">
        <authorList>
            <consortium name="Pathogen Informatics"/>
            <person name="Doyle S."/>
        </authorList>
    </citation>
    <scope>NUCLEOTIDE SEQUENCE [LARGE SCALE GENOMIC DNA]</scope>
    <source>
        <strain evidence="7 8">NCTC10392</strain>
    </source>
</reference>
<sequence length="344" mass="36975">MNALNDSAPDYRVQRNSTSSLIGLSLLGIFVVVLISAPFWADRSSLRLIIEFAYYLALAQMWNLLAGYAGLVSVGQQAFVGLGGYMLFMLSMHAGVPPLFAVLLSGVLVALLAIPTALIVFRLRGAYFAIGTWVVAEAFRLGLAQISLFGGGSGQSLSASIVRQIGSDREEREMLIYFTALAIALAAVAVVFFMLRSRQGLALASIRDSEPASGSLGVNTFRVKLMVYVLAAGCTGVIGALIFLQKLRISPDAAFSLQDWTAVVIFIVIIGGIGTLEGPLIGTLIYFLLRGCLAQYGALYMIILGLVAVVMMLKAPQGVWGVISERLGWQVFPMQRRLSVRGRP</sequence>
<gene>
    <name evidence="7" type="ORF">NCTC10392_03686</name>
</gene>
<evidence type="ECO:0000313" key="7">
    <source>
        <dbReference type="EMBL" id="SUD31748.1"/>
    </source>
</evidence>
<dbReference type="InterPro" id="IPR001851">
    <property type="entry name" value="ABC_transp_permease"/>
</dbReference>
<organism evidence="7 8">
    <name type="scientific">Pseudomonas fluorescens</name>
    <dbReference type="NCBI Taxonomy" id="294"/>
    <lineage>
        <taxon>Bacteria</taxon>
        <taxon>Pseudomonadati</taxon>
        <taxon>Pseudomonadota</taxon>
        <taxon>Gammaproteobacteria</taxon>
        <taxon>Pseudomonadales</taxon>
        <taxon>Pseudomonadaceae</taxon>
        <taxon>Pseudomonas</taxon>
    </lineage>
</organism>
<dbReference type="InterPro" id="IPR043428">
    <property type="entry name" value="LivM-like"/>
</dbReference>
<dbReference type="Proteomes" id="UP000255125">
    <property type="component" value="Unassembled WGS sequence"/>
</dbReference>
<dbReference type="EMBL" id="UGUS01000002">
    <property type="protein sequence ID" value="SUD31748.1"/>
    <property type="molecule type" value="Genomic_DNA"/>
</dbReference>
<accession>A0A379IG07</accession>
<dbReference type="GO" id="GO:0015658">
    <property type="term" value="F:branched-chain amino acid transmembrane transporter activity"/>
    <property type="evidence" value="ECO:0007669"/>
    <property type="project" value="InterPro"/>
</dbReference>
<feature type="transmembrane region" description="Helical" evidence="6">
    <location>
        <begin position="174"/>
        <end position="195"/>
    </location>
</feature>
<name>A0A379IG07_PSEFL</name>
<keyword evidence="5 6" id="KW-0472">Membrane</keyword>
<dbReference type="PANTHER" id="PTHR30482">
    <property type="entry name" value="HIGH-AFFINITY BRANCHED-CHAIN AMINO ACID TRANSPORT SYSTEM PERMEASE"/>
    <property type="match status" value="1"/>
</dbReference>
<evidence type="ECO:0000256" key="3">
    <source>
        <dbReference type="ARBA" id="ARBA00022692"/>
    </source>
</evidence>
<keyword evidence="3 6" id="KW-0812">Transmembrane</keyword>
<feature type="transmembrane region" description="Helical" evidence="6">
    <location>
        <begin position="264"/>
        <end position="287"/>
    </location>
</feature>
<evidence type="ECO:0000256" key="5">
    <source>
        <dbReference type="ARBA" id="ARBA00023136"/>
    </source>
</evidence>
<feature type="transmembrane region" description="Helical" evidence="6">
    <location>
        <begin position="293"/>
        <end position="313"/>
    </location>
</feature>
<dbReference type="RefSeq" id="WP_038441990.1">
    <property type="nucleotide sequence ID" value="NZ_CP008896.1"/>
</dbReference>
<evidence type="ECO:0000313" key="8">
    <source>
        <dbReference type="Proteomes" id="UP000255125"/>
    </source>
</evidence>
<dbReference type="OrthoDB" id="9034298at2"/>
<dbReference type="KEGG" id="pfn:HZ99_07135"/>
<protein>
    <submittedName>
        <fullName evidence="7">ABC transporter permease</fullName>
    </submittedName>
</protein>
<feature type="transmembrane region" description="Helical" evidence="6">
    <location>
        <begin position="99"/>
        <end position="121"/>
    </location>
</feature>
<proteinExistence type="predicted"/>
<evidence type="ECO:0000256" key="1">
    <source>
        <dbReference type="ARBA" id="ARBA00004429"/>
    </source>
</evidence>
<dbReference type="GO" id="GO:0005886">
    <property type="term" value="C:plasma membrane"/>
    <property type="evidence" value="ECO:0007669"/>
    <property type="project" value="UniProtKB-SubCell"/>
</dbReference>
<feature type="transmembrane region" description="Helical" evidence="6">
    <location>
        <begin position="52"/>
        <end position="79"/>
    </location>
</feature>
<dbReference type="CDD" id="cd06581">
    <property type="entry name" value="TM_PBP1_LivM_like"/>
    <property type="match status" value="1"/>
</dbReference>
<keyword evidence="2" id="KW-1003">Cell membrane</keyword>
<evidence type="ECO:0000256" key="4">
    <source>
        <dbReference type="ARBA" id="ARBA00022989"/>
    </source>
</evidence>
<dbReference type="Pfam" id="PF02653">
    <property type="entry name" value="BPD_transp_2"/>
    <property type="match status" value="1"/>
</dbReference>
<evidence type="ECO:0000256" key="2">
    <source>
        <dbReference type="ARBA" id="ARBA00022475"/>
    </source>
</evidence>
<comment type="subcellular location">
    <subcellularLocation>
        <location evidence="1">Cell inner membrane</location>
        <topology evidence="1">Multi-pass membrane protein</topology>
    </subcellularLocation>
</comment>